<name>A0A7X2S396_9BACI</name>
<dbReference type="SMART" id="SM00347">
    <property type="entry name" value="HTH_MARR"/>
    <property type="match status" value="1"/>
</dbReference>
<dbReference type="AlphaFoldDB" id="A0A7X2S396"/>
<dbReference type="GO" id="GO:0003700">
    <property type="term" value="F:DNA-binding transcription factor activity"/>
    <property type="evidence" value="ECO:0007669"/>
    <property type="project" value="InterPro"/>
</dbReference>
<dbReference type="PROSITE" id="PS50995">
    <property type="entry name" value="HTH_MARR_2"/>
    <property type="match status" value="1"/>
</dbReference>
<dbReference type="SUPFAM" id="SSF46785">
    <property type="entry name" value="Winged helix' DNA-binding domain"/>
    <property type="match status" value="1"/>
</dbReference>
<accession>A0A7X2S396</accession>
<sequence>MGIHTAKTKMISKMYRQIDEMDLLLAKYFRELSNSGLTYQQEQILLMFKKKETWTVTEIAGKLEVTKSAISQVLKVLEQQKYITRQKNPSNLRESFISLDGKGTEWSLMIERIEDSLAQNYFSKIEEEDLMVITRVFDTLIDELQKNK</sequence>
<dbReference type="RefSeq" id="WP_155111390.1">
    <property type="nucleotide sequence ID" value="NZ_WMIB01000003.1"/>
</dbReference>
<dbReference type="InterPro" id="IPR011991">
    <property type="entry name" value="ArsR-like_HTH"/>
</dbReference>
<dbReference type="GO" id="GO:0006950">
    <property type="term" value="P:response to stress"/>
    <property type="evidence" value="ECO:0007669"/>
    <property type="project" value="TreeGrafter"/>
</dbReference>
<dbReference type="Proteomes" id="UP000434639">
    <property type="component" value="Unassembled WGS sequence"/>
</dbReference>
<dbReference type="Gene3D" id="1.10.10.10">
    <property type="entry name" value="Winged helix-like DNA-binding domain superfamily/Winged helix DNA-binding domain"/>
    <property type="match status" value="1"/>
</dbReference>
<gene>
    <name evidence="3" type="ORF">GKZ89_05455</name>
</gene>
<dbReference type="InterPro" id="IPR039422">
    <property type="entry name" value="MarR/SlyA-like"/>
</dbReference>
<dbReference type="PANTHER" id="PTHR33164">
    <property type="entry name" value="TRANSCRIPTIONAL REGULATOR, MARR FAMILY"/>
    <property type="match status" value="1"/>
</dbReference>
<feature type="domain" description="HTH marR-type" evidence="2">
    <location>
        <begin position="7"/>
        <end position="142"/>
    </location>
</feature>
<protein>
    <submittedName>
        <fullName evidence="3">MarR family transcriptional regulator</fullName>
    </submittedName>
</protein>
<dbReference type="Pfam" id="PF01047">
    <property type="entry name" value="MarR"/>
    <property type="match status" value="1"/>
</dbReference>
<dbReference type="InterPro" id="IPR036390">
    <property type="entry name" value="WH_DNA-bd_sf"/>
</dbReference>
<dbReference type="PANTHER" id="PTHR33164:SF43">
    <property type="entry name" value="HTH-TYPE TRANSCRIPTIONAL REPRESSOR YETL"/>
    <property type="match status" value="1"/>
</dbReference>
<comment type="caution">
    <text evidence="3">The sequence shown here is derived from an EMBL/GenBank/DDBJ whole genome shotgun (WGS) entry which is preliminary data.</text>
</comment>
<proteinExistence type="predicted"/>
<evidence type="ECO:0000313" key="4">
    <source>
        <dbReference type="Proteomes" id="UP000434639"/>
    </source>
</evidence>
<dbReference type="EMBL" id="WMIB01000003">
    <property type="protein sequence ID" value="MTH52849.1"/>
    <property type="molecule type" value="Genomic_DNA"/>
</dbReference>
<dbReference type="InterPro" id="IPR000835">
    <property type="entry name" value="HTH_MarR-typ"/>
</dbReference>
<evidence type="ECO:0000313" key="3">
    <source>
        <dbReference type="EMBL" id="MTH52849.1"/>
    </source>
</evidence>
<keyword evidence="4" id="KW-1185">Reference proteome</keyword>
<keyword evidence="1" id="KW-0238">DNA-binding</keyword>
<dbReference type="CDD" id="cd00090">
    <property type="entry name" value="HTH_ARSR"/>
    <property type="match status" value="1"/>
</dbReference>
<evidence type="ECO:0000256" key="1">
    <source>
        <dbReference type="ARBA" id="ARBA00023125"/>
    </source>
</evidence>
<reference evidence="3 4" key="1">
    <citation type="journal article" date="2017" name="Int. J. Syst. Evol. Microbiol.">
        <title>Bacillus mangrovi sp. nov., isolated from a sediment sample from a mangrove forest.</title>
        <authorList>
            <person name="Gupta V."/>
            <person name="Singh P.K."/>
            <person name="Korpole S."/>
            <person name="Tanuku N.R.S."/>
            <person name="Pinnaka A.K."/>
        </authorList>
    </citation>
    <scope>NUCLEOTIDE SEQUENCE [LARGE SCALE GENOMIC DNA]</scope>
    <source>
        <strain evidence="3 4">KCTC 33872</strain>
    </source>
</reference>
<dbReference type="GO" id="GO:0003677">
    <property type="term" value="F:DNA binding"/>
    <property type="evidence" value="ECO:0007669"/>
    <property type="project" value="UniProtKB-KW"/>
</dbReference>
<dbReference type="OrthoDB" id="2355600at2"/>
<evidence type="ECO:0000259" key="2">
    <source>
        <dbReference type="PROSITE" id="PS50995"/>
    </source>
</evidence>
<dbReference type="InterPro" id="IPR036388">
    <property type="entry name" value="WH-like_DNA-bd_sf"/>
</dbReference>
<organism evidence="3 4">
    <name type="scientific">Metabacillus mangrovi</name>
    <dbReference type="NCBI Taxonomy" id="1491830"/>
    <lineage>
        <taxon>Bacteria</taxon>
        <taxon>Bacillati</taxon>
        <taxon>Bacillota</taxon>
        <taxon>Bacilli</taxon>
        <taxon>Bacillales</taxon>
        <taxon>Bacillaceae</taxon>
        <taxon>Metabacillus</taxon>
    </lineage>
</organism>